<dbReference type="PANTHER" id="PTHR45527">
    <property type="entry name" value="NONRIBOSOMAL PEPTIDE SYNTHETASE"/>
    <property type="match status" value="1"/>
</dbReference>
<feature type="region of interest" description="Disordered" evidence="1">
    <location>
        <begin position="181"/>
        <end position="204"/>
    </location>
</feature>
<dbReference type="PANTHER" id="PTHR45527:SF1">
    <property type="entry name" value="FATTY ACID SYNTHASE"/>
    <property type="match status" value="1"/>
</dbReference>
<evidence type="ECO:0000313" key="3">
    <source>
        <dbReference type="EMBL" id="UZK52898.1"/>
    </source>
</evidence>
<evidence type="ECO:0000259" key="2">
    <source>
        <dbReference type="Pfam" id="PF00668"/>
    </source>
</evidence>
<dbReference type="Gene3D" id="3.30.559.10">
    <property type="entry name" value="Chloramphenicol acetyltransferase-like domain"/>
    <property type="match status" value="1"/>
</dbReference>
<dbReference type="RefSeq" id="WP_265538514.1">
    <property type="nucleotide sequence ID" value="NZ_CP098740.1"/>
</dbReference>
<dbReference type="InterPro" id="IPR023213">
    <property type="entry name" value="CAT-like_dom_sf"/>
</dbReference>
<sequence>MNGLATARTLHIPFAGDRAGTAPLTWGQRAIWNAILRTAPNDIYFNIGRLLPLGERGRVTDLPRLATALTNLMERHEALRTRLYDGEDGDPRQSLTDCGALPVTVVDEPDPDRTEATARGLLDELTATRFDYVREWPLRVGAVCHRGRVTHAALVLCHLAADGHAAEQVVRDLRLLVRRGSAGRPPRTNPLDLARDQHTPAGVRRSERALARWESFYRTMPPTMFPRQAAPPRTPRFWSGRLVSEALMRATDTLAAAHRISGSTVLMTALAALVAAEGGHPAAAMMPIVANRAAEDRRDLVAMLSQDAPFLLDTAGAERFTDLLPVAWRAALAGYRAASYDPVAWEALRERVGRERGTPVHPYCCYNDQRFFVRPPDEGPPPSAAELRAARSRTEFGFPATEDKLGCRYCVHVTEQEGILAVMLTADTAYLPPPRIRAHLWALEEMVVASACGEAPLLAGLPALLARAEAAA</sequence>
<dbReference type="Gene3D" id="3.30.559.30">
    <property type="entry name" value="Nonribosomal peptide synthetase, condensation domain"/>
    <property type="match status" value="1"/>
</dbReference>
<name>A0ABY6PKY2_9ACTN</name>
<dbReference type="InterPro" id="IPR001242">
    <property type="entry name" value="Condensation_dom"/>
</dbReference>
<gene>
    <name evidence="3" type="ORF">NEH16_01110</name>
</gene>
<protein>
    <submittedName>
        <fullName evidence="3">Condensation domain-containing protein</fullName>
    </submittedName>
</protein>
<dbReference type="Proteomes" id="UP001164963">
    <property type="component" value="Chromosome"/>
</dbReference>
<accession>A0ABY6PKY2</accession>
<dbReference type="Pfam" id="PF00668">
    <property type="entry name" value="Condensation"/>
    <property type="match status" value="1"/>
</dbReference>
<proteinExistence type="predicted"/>
<reference evidence="3" key="1">
    <citation type="journal article" date="2022" name="Front. Microbiol.">
        <title>Mirubactin C rescues the lethal effect of cell wall biosynthesis mutations in Bacillus subtilis.</title>
        <authorList>
            <person name="Kepplinger B."/>
            <person name="Wen X."/>
            <person name="Tyler A.R."/>
            <person name="Kim B.Y."/>
            <person name="Brown J."/>
            <person name="Banks P."/>
            <person name="Dashti Y."/>
            <person name="Mackenzie E.S."/>
            <person name="Wills C."/>
            <person name="Kawai Y."/>
            <person name="Waldron K.J."/>
            <person name="Allenby N.E.E."/>
            <person name="Wu L.J."/>
            <person name="Hall M.J."/>
            <person name="Errington J."/>
        </authorList>
    </citation>
    <scope>NUCLEOTIDE SEQUENCE</scope>
    <source>
        <strain evidence="3">MDA8-470</strain>
    </source>
</reference>
<evidence type="ECO:0000256" key="1">
    <source>
        <dbReference type="SAM" id="MobiDB-lite"/>
    </source>
</evidence>
<dbReference type="SUPFAM" id="SSF52777">
    <property type="entry name" value="CoA-dependent acyltransferases"/>
    <property type="match status" value="2"/>
</dbReference>
<feature type="domain" description="Condensation" evidence="2">
    <location>
        <begin position="61"/>
        <end position="337"/>
    </location>
</feature>
<keyword evidence="4" id="KW-1185">Reference proteome</keyword>
<organism evidence="3 4">
    <name type="scientific">Streptomyces drozdowiczii</name>
    <dbReference type="NCBI Taxonomy" id="202862"/>
    <lineage>
        <taxon>Bacteria</taxon>
        <taxon>Bacillati</taxon>
        <taxon>Actinomycetota</taxon>
        <taxon>Actinomycetes</taxon>
        <taxon>Kitasatosporales</taxon>
        <taxon>Streptomycetaceae</taxon>
        <taxon>Streptomyces</taxon>
    </lineage>
</organism>
<feature type="compositionally biased region" description="Basic and acidic residues" evidence="1">
    <location>
        <begin position="193"/>
        <end position="204"/>
    </location>
</feature>
<evidence type="ECO:0000313" key="4">
    <source>
        <dbReference type="Proteomes" id="UP001164963"/>
    </source>
</evidence>
<dbReference type="EMBL" id="CP098740">
    <property type="protein sequence ID" value="UZK52898.1"/>
    <property type="molecule type" value="Genomic_DNA"/>
</dbReference>